<feature type="domain" description="Histidine kinase" evidence="4">
    <location>
        <begin position="889"/>
        <end position="1101"/>
    </location>
</feature>
<accession>A0A5C6V273</accession>
<dbReference type="GO" id="GO:0008984">
    <property type="term" value="F:protein-glutamate methylesterase activity"/>
    <property type="evidence" value="ECO:0007669"/>
    <property type="project" value="InterPro"/>
</dbReference>
<evidence type="ECO:0000313" key="7">
    <source>
        <dbReference type="EMBL" id="TXC78536.1"/>
    </source>
</evidence>
<dbReference type="GO" id="GO:0008757">
    <property type="term" value="F:S-adenosylmethionine-dependent methyltransferase activity"/>
    <property type="evidence" value="ECO:0007669"/>
    <property type="project" value="InterPro"/>
</dbReference>
<feature type="domain" description="CheR-type methyltransferase" evidence="6">
    <location>
        <begin position="241"/>
        <end position="495"/>
    </location>
</feature>
<dbReference type="InterPro" id="IPR000673">
    <property type="entry name" value="Sig_transdc_resp-reg_Me-estase"/>
</dbReference>
<dbReference type="Gene3D" id="3.30.565.10">
    <property type="entry name" value="Histidine kinase-like ATPase, C-terminal domain"/>
    <property type="match status" value="1"/>
</dbReference>
<feature type="domain" description="CheB-type methylesterase" evidence="5">
    <location>
        <begin position="23"/>
        <end position="215"/>
    </location>
</feature>
<dbReference type="GO" id="GO:0006935">
    <property type="term" value="P:chemotaxis"/>
    <property type="evidence" value="ECO:0007669"/>
    <property type="project" value="UniProtKB-UniRule"/>
</dbReference>
<evidence type="ECO:0000256" key="2">
    <source>
        <dbReference type="SAM" id="Coils"/>
    </source>
</evidence>
<organism evidence="7 8">
    <name type="scientific">Luteibaculum oceani</name>
    <dbReference type="NCBI Taxonomy" id="1294296"/>
    <lineage>
        <taxon>Bacteria</taxon>
        <taxon>Pseudomonadati</taxon>
        <taxon>Bacteroidota</taxon>
        <taxon>Flavobacteriia</taxon>
        <taxon>Flavobacteriales</taxon>
        <taxon>Luteibaculaceae</taxon>
        <taxon>Luteibaculum</taxon>
    </lineage>
</organism>
<name>A0A5C6V273_9FLAO</name>
<dbReference type="RefSeq" id="WP_147014563.1">
    <property type="nucleotide sequence ID" value="NZ_VORB01000006.1"/>
</dbReference>
<dbReference type="Pfam" id="PF03705">
    <property type="entry name" value="CheR_N"/>
    <property type="match status" value="1"/>
</dbReference>
<dbReference type="Gene3D" id="3.30.450.20">
    <property type="entry name" value="PAS domain"/>
    <property type="match status" value="1"/>
</dbReference>
<dbReference type="InterPro" id="IPR022642">
    <property type="entry name" value="CheR_C"/>
</dbReference>
<dbReference type="InterPro" id="IPR036890">
    <property type="entry name" value="HATPase_C_sf"/>
</dbReference>
<feature type="active site" evidence="1">
    <location>
        <position position="157"/>
    </location>
</feature>
<dbReference type="GO" id="GO:0000155">
    <property type="term" value="F:phosphorelay sensor kinase activity"/>
    <property type="evidence" value="ECO:0007669"/>
    <property type="project" value="InterPro"/>
</dbReference>
<dbReference type="GO" id="GO:0005737">
    <property type="term" value="C:cytoplasm"/>
    <property type="evidence" value="ECO:0007669"/>
    <property type="project" value="InterPro"/>
</dbReference>
<dbReference type="PRINTS" id="PR00996">
    <property type="entry name" value="CHERMTFRASE"/>
</dbReference>
<dbReference type="InterPro" id="IPR035909">
    <property type="entry name" value="CheB_C"/>
</dbReference>
<protein>
    <recommendedName>
        <fullName evidence="9">Chemotaxis protein CheR</fullName>
    </recommendedName>
</protein>
<proteinExistence type="predicted"/>
<dbReference type="PROSITE" id="PS50109">
    <property type="entry name" value="HIS_KIN"/>
    <property type="match status" value="1"/>
</dbReference>
<evidence type="ECO:0008006" key="9">
    <source>
        <dbReference type="Google" id="ProtNLM"/>
    </source>
</evidence>
<dbReference type="InterPro" id="IPR000780">
    <property type="entry name" value="CheR_MeTrfase"/>
</dbReference>
<evidence type="ECO:0000256" key="3">
    <source>
        <dbReference type="SAM" id="MobiDB-lite"/>
    </source>
</evidence>
<evidence type="ECO:0000259" key="6">
    <source>
        <dbReference type="PROSITE" id="PS50123"/>
    </source>
</evidence>
<dbReference type="InterPro" id="IPR022641">
    <property type="entry name" value="CheR_N"/>
</dbReference>
<dbReference type="Gene3D" id="3.40.50.180">
    <property type="entry name" value="Methylesterase CheB, C-terminal domain"/>
    <property type="match status" value="1"/>
</dbReference>
<dbReference type="AlphaFoldDB" id="A0A5C6V273"/>
<dbReference type="Pfam" id="PF02518">
    <property type="entry name" value="HATPase_c"/>
    <property type="match status" value="1"/>
</dbReference>
<feature type="active site" evidence="1">
    <location>
        <position position="65"/>
    </location>
</feature>
<evidence type="ECO:0000259" key="4">
    <source>
        <dbReference type="PROSITE" id="PS50109"/>
    </source>
</evidence>
<dbReference type="PANTHER" id="PTHR24422:SF27">
    <property type="entry name" value="PROTEIN-GLUTAMATE O-METHYLTRANSFERASE"/>
    <property type="match status" value="1"/>
</dbReference>
<keyword evidence="8" id="KW-1185">Reference proteome</keyword>
<keyword evidence="2" id="KW-0175">Coiled coil</keyword>
<dbReference type="Pfam" id="PF13596">
    <property type="entry name" value="PAS_10"/>
    <property type="match status" value="1"/>
</dbReference>
<dbReference type="PROSITE" id="PS50122">
    <property type="entry name" value="CHEB"/>
    <property type="match status" value="1"/>
</dbReference>
<dbReference type="SUPFAM" id="SSF47384">
    <property type="entry name" value="Homodimeric domain of signal transducing histidine kinase"/>
    <property type="match status" value="1"/>
</dbReference>
<dbReference type="Gene3D" id="1.10.287.130">
    <property type="match status" value="1"/>
</dbReference>
<dbReference type="PROSITE" id="PS50123">
    <property type="entry name" value="CHER"/>
    <property type="match status" value="1"/>
</dbReference>
<dbReference type="InterPro" id="IPR003594">
    <property type="entry name" value="HATPase_dom"/>
</dbReference>
<feature type="active site" evidence="1">
    <location>
        <position position="36"/>
    </location>
</feature>
<dbReference type="SUPFAM" id="SSF55874">
    <property type="entry name" value="ATPase domain of HSP90 chaperone/DNA topoisomerase II/histidine kinase"/>
    <property type="match status" value="1"/>
</dbReference>
<dbReference type="InterPro" id="IPR005467">
    <property type="entry name" value="His_kinase_dom"/>
</dbReference>
<keyword evidence="1" id="KW-0145">Chemotaxis</keyword>
<gene>
    <name evidence="7" type="ORF">FRX97_07395</name>
</gene>
<dbReference type="OrthoDB" id="9816309at2"/>
<feature type="region of interest" description="Disordered" evidence="3">
    <location>
        <begin position="1"/>
        <end position="24"/>
    </location>
</feature>
<dbReference type="Pfam" id="PF01739">
    <property type="entry name" value="CheR"/>
    <property type="match status" value="1"/>
</dbReference>
<evidence type="ECO:0000256" key="1">
    <source>
        <dbReference type="PROSITE-ProRule" id="PRU00050"/>
    </source>
</evidence>
<sequence length="1106" mass="125660">MKNAKSEVKSSPKNNKSKTPKSPEEDVLQIVAIGASAGGLQAIYSFIDNIGSLSERNTAFVIIQHLSPDYKSLMPELLRRHTEMEIVPIEDGQQLERGKVYVAQPSTVIRVEEGVLKTVVRQQDKSVHYPINSFLVSLANDQGEKAIAVILSGSGSDGTLGIEQIKQKGGFVVAQDEETASFNGMPSSAISTGLVDKICPPEDIAKEIANYLDGVSEDFEDDEIMDSAGPEVVVNMILASVNKHFDLDFTLYKKNTILRRIERRMKAMSFSKMRDYMSYLQAHPQEAKNLGNDFLINVTAFCRDPEAFAYLEEFVLPATIADFEDSDQLRVWVVGCSRGQEAYSLAIIFKRYLDKFHPGKSIKIFATDVHAPSVSYASKGRYAIEEIESLPKEYVNKYFNKLDDQSYQVKSTLRDLIVFAVHNIIKDPPFNNIHFVSCRNLLIYFKAELQQKVLGYLHFSLVPGGRLFLGLSEAPFSKENNFETINTNFRLYRKVSNNRTKFYLSNTPKSGVSRITNEVSSNGKLTAYGGGRTRVEEPRIIDRIKDQIIDEVLPPTVIVNSENDIVHVFGDVEDYLHFPKKQFHLNIFKMVPDSLYLPINTLIVNVKKAKERVVFNNVNFQKGEERKKLKISAFPVENHQEGIKSPYTGIIFEADTEIPMDQIDFAGMDLDKDQHVRILQLEEELKETQEFLQNTIEELETSNEELQATNEELIASNEELQSTNEELQSVNEELYSVNTEFQVKVTEMVEINDDLNNLIQSTEIGTIFLDRYLNIRKFTDAVAEIINLSENDIGRPISDLKTKLVDVEIETLSNEVLKKLEPVEIDVLTKNNSNFLMRMVPYRSSENKIDGVVITFVNTDRLKTAETELRSQTKKLQRSNSELEQVAYVATHDLRGPVINMKGLLDIHIKKQEFSEDDEVIRRLRSNVNRIISTLDGLIEVISYQKDLSSEFEKVDLEKVVSDIFEEYKDELNSYKGKFKKNLKVTQAFGIKRYYYSILKNLVGNAIKYRQEVVPLLIDITSKKLNEDFMELTITDNGIGMDMKYVDSAFTAFSRLTSKGDGKGIGLYLVRSMVESMEGAVTFESEENSGTKFIITLPINDLKRYK</sequence>
<dbReference type="InterPro" id="IPR050903">
    <property type="entry name" value="Bact_Chemotaxis_MeTrfase"/>
</dbReference>
<dbReference type="InterPro" id="IPR036097">
    <property type="entry name" value="HisK_dim/P_sf"/>
</dbReference>
<dbReference type="Pfam" id="PF01339">
    <property type="entry name" value="CheB_methylest"/>
    <property type="match status" value="1"/>
</dbReference>
<dbReference type="SUPFAM" id="SSF55785">
    <property type="entry name" value="PYP-like sensor domain (PAS domain)"/>
    <property type="match status" value="1"/>
</dbReference>
<comment type="caution">
    <text evidence="7">The sequence shown here is derived from an EMBL/GenBank/DDBJ whole genome shotgun (WGS) entry which is preliminary data.</text>
</comment>
<dbReference type="CDD" id="cd16434">
    <property type="entry name" value="CheB-CheR_fusion"/>
    <property type="match status" value="1"/>
</dbReference>
<dbReference type="GO" id="GO:0000156">
    <property type="term" value="F:phosphorelay response regulator activity"/>
    <property type="evidence" value="ECO:0007669"/>
    <property type="project" value="InterPro"/>
</dbReference>
<dbReference type="Proteomes" id="UP000321168">
    <property type="component" value="Unassembled WGS sequence"/>
</dbReference>
<dbReference type="SMART" id="SM00387">
    <property type="entry name" value="HATPase_c"/>
    <property type="match status" value="1"/>
</dbReference>
<dbReference type="SUPFAM" id="SSF52738">
    <property type="entry name" value="Methylesterase CheB, C-terminal domain"/>
    <property type="match status" value="1"/>
</dbReference>
<dbReference type="PANTHER" id="PTHR24422">
    <property type="entry name" value="CHEMOTAXIS PROTEIN METHYLTRANSFERASE"/>
    <property type="match status" value="1"/>
</dbReference>
<feature type="compositionally biased region" description="Basic and acidic residues" evidence="3">
    <location>
        <begin position="1"/>
        <end position="10"/>
    </location>
</feature>
<reference evidence="7 8" key="1">
    <citation type="submission" date="2019-08" db="EMBL/GenBank/DDBJ databases">
        <title>Genome of Luteibaculum oceani JCM 18817.</title>
        <authorList>
            <person name="Bowman J.P."/>
        </authorList>
    </citation>
    <scope>NUCLEOTIDE SEQUENCE [LARGE SCALE GENOMIC DNA]</scope>
    <source>
        <strain evidence="7 8">JCM 18817</strain>
    </source>
</reference>
<feature type="coiled-coil region" evidence="2">
    <location>
        <begin position="678"/>
        <end position="740"/>
    </location>
</feature>
<dbReference type="Gene3D" id="3.40.50.150">
    <property type="entry name" value="Vaccinia Virus protein VP39"/>
    <property type="match status" value="1"/>
</dbReference>
<dbReference type="SUPFAM" id="SSF47757">
    <property type="entry name" value="Chemotaxis receptor methyltransferase CheR, N-terminal domain"/>
    <property type="match status" value="1"/>
</dbReference>
<dbReference type="SUPFAM" id="SSF53335">
    <property type="entry name" value="S-adenosyl-L-methionine-dependent methyltransferases"/>
    <property type="match status" value="1"/>
</dbReference>
<evidence type="ECO:0000313" key="8">
    <source>
        <dbReference type="Proteomes" id="UP000321168"/>
    </source>
</evidence>
<dbReference type="SMART" id="SM00138">
    <property type="entry name" value="MeTrc"/>
    <property type="match status" value="1"/>
</dbReference>
<evidence type="ECO:0000259" key="5">
    <source>
        <dbReference type="PROSITE" id="PS50122"/>
    </source>
</evidence>
<dbReference type="InterPro" id="IPR035965">
    <property type="entry name" value="PAS-like_dom_sf"/>
</dbReference>
<dbReference type="InterPro" id="IPR029063">
    <property type="entry name" value="SAM-dependent_MTases_sf"/>
</dbReference>
<dbReference type="EMBL" id="VORB01000006">
    <property type="protein sequence ID" value="TXC78536.1"/>
    <property type="molecule type" value="Genomic_DNA"/>
</dbReference>
<keyword evidence="1" id="KW-0378">Hydrolase</keyword>